<dbReference type="InterPro" id="IPR017866">
    <property type="entry name" value="Succ-CoA_synthase_bsu_CS"/>
</dbReference>
<dbReference type="Gene3D" id="3.30.1490.20">
    <property type="entry name" value="ATP-grasp fold, A domain"/>
    <property type="match status" value="1"/>
</dbReference>
<dbReference type="RefSeq" id="WP_274201181.1">
    <property type="nucleotide sequence ID" value="NZ_JAQZAO010000006.1"/>
</dbReference>
<dbReference type="Gene3D" id="3.40.50.261">
    <property type="entry name" value="Succinyl-CoA synthetase domains"/>
    <property type="match status" value="1"/>
</dbReference>
<feature type="binding site" evidence="5">
    <location>
        <begin position="319"/>
        <end position="321"/>
    </location>
    <ligand>
        <name>substrate</name>
        <note>ligand shared with subunit alpha</note>
    </ligand>
</feature>
<comment type="pathway">
    <text evidence="5">Carbohydrate metabolism; tricarboxylic acid cycle; succinate from succinyl-CoA (ligase route): step 1/1.</text>
</comment>
<dbReference type="SUPFAM" id="SSF56059">
    <property type="entry name" value="Glutathione synthetase ATP-binding domain-like"/>
    <property type="match status" value="1"/>
</dbReference>
<dbReference type="InterPro" id="IPR011761">
    <property type="entry name" value="ATP-grasp"/>
</dbReference>
<evidence type="ECO:0000256" key="6">
    <source>
        <dbReference type="PROSITE-ProRule" id="PRU00409"/>
    </source>
</evidence>
<keyword evidence="9" id="KW-1185">Reference proteome</keyword>
<dbReference type="PANTHER" id="PTHR11815:SF10">
    <property type="entry name" value="SUCCINATE--COA LIGASE [GDP-FORMING] SUBUNIT BETA, MITOCHONDRIAL"/>
    <property type="match status" value="1"/>
</dbReference>
<feature type="binding site" evidence="5">
    <location>
        <position position="257"/>
    </location>
    <ligand>
        <name>substrate</name>
        <note>ligand shared with subunit alpha</note>
    </ligand>
</feature>
<dbReference type="EMBL" id="JAQZAO010000006">
    <property type="protein sequence ID" value="MDD7966646.1"/>
    <property type="molecule type" value="Genomic_DNA"/>
</dbReference>
<dbReference type="Pfam" id="PF00549">
    <property type="entry name" value="Ligase_CoA"/>
    <property type="match status" value="1"/>
</dbReference>
<evidence type="ECO:0000313" key="9">
    <source>
        <dbReference type="Proteomes" id="UP001300763"/>
    </source>
</evidence>
<keyword evidence="3 5" id="KW-0547">Nucleotide-binding</keyword>
<evidence type="ECO:0000313" key="8">
    <source>
        <dbReference type="EMBL" id="MDD7966646.1"/>
    </source>
</evidence>
<dbReference type="NCBIfam" id="TIGR01016">
    <property type="entry name" value="sucCoAbeta"/>
    <property type="match status" value="1"/>
</dbReference>
<organism evidence="8 9">
    <name type="scientific">Actinomycetospora lemnae</name>
    <dbReference type="NCBI Taxonomy" id="3019891"/>
    <lineage>
        <taxon>Bacteria</taxon>
        <taxon>Bacillati</taxon>
        <taxon>Actinomycetota</taxon>
        <taxon>Actinomycetes</taxon>
        <taxon>Pseudonocardiales</taxon>
        <taxon>Pseudonocardiaceae</taxon>
        <taxon>Actinomycetospora</taxon>
    </lineage>
</organism>
<dbReference type="PROSITE" id="PS01217">
    <property type="entry name" value="SUCCINYL_COA_LIG_3"/>
    <property type="match status" value="1"/>
</dbReference>
<feature type="binding site" evidence="5">
    <location>
        <position position="191"/>
    </location>
    <ligand>
        <name>Mg(2+)</name>
        <dbReference type="ChEBI" id="CHEBI:18420"/>
    </ligand>
</feature>
<dbReference type="EC" id="6.2.1.5" evidence="5"/>
<protein>
    <recommendedName>
        <fullName evidence="5">Succinate--CoA ligase [ADP-forming] subunit beta</fullName>
        <ecNumber evidence="5">6.2.1.5</ecNumber>
    </recommendedName>
    <alternativeName>
        <fullName evidence="5">Succinyl-CoA synthetase subunit beta</fullName>
        <shortName evidence="5">SCS-beta</shortName>
    </alternativeName>
</protein>
<proteinExistence type="inferred from homology"/>
<comment type="subunit">
    <text evidence="5">Heterotetramer of two alpha and two beta subunits.</text>
</comment>
<evidence type="ECO:0000256" key="2">
    <source>
        <dbReference type="ARBA" id="ARBA00022723"/>
    </source>
</evidence>
<keyword evidence="5" id="KW-0816">Tricarboxylic acid cycle</keyword>
<dbReference type="InterPro" id="IPR005809">
    <property type="entry name" value="Succ_CoA_ligase-like_bsu"/>
</dbReference>
<dbReference type="InterPro" id="IPR016102">
    <property type="entry name" value="Succinyl-CoA_synth-like"/>
</dbReference>
<feature type="domain" description="ATP-grasp" evidence="7">
    <location>
        <begin position="9"/>
        <end position="219"/>
    </location>
</feature>
<keyword evidence="5 6" id="KW-0067">ATP-binding</keyword>
<dbReference type="InterPro" id="IPR013815">
    <property type="entry name" value="ATP_grasp_subdomain_1"/>
</dbReference>
<feature type="binding site" evidence="5">
    <location>
        <begin position="52"/>
        <end position="54"/>
    </location>
    <ligand>
        <name>ATP</name>
        <dbReference type="ChEBI" id="CHEBI:30616"/>
    </ligand>
</feature>
<comment type="caution">
    <text evidence="8">The sequence shown here is derived from an EMBL/GenBank/DDBJ whole genome shotgun (WGS) entry which is preliminary data.</text>
</comment>
<comment type="similarity">
    <text evidence="5">Belongs to the succinate/malate CoA ligase beta subunit family.</text>
</comment>
<evidence type="ECO:0000256" key="3">
    <source>
        <dbReference type="ARBA" id="ARBA00022741"/>
    </source>
</evidence>
<dbReference type="SUPFAM" id="SSF52210">
    <property type="entry name" value="Succinyl-CoA synthetase domains"/>
    <property type="match status" value="1"/>
</dbReference>
<keyword evidence="2 5" id="KW-0479">Metal-binding</keyword>
<feature type="binding site" evidence="5">
    <location>
        <position position="205"/>
    </location>
    <ligand>
        <name>Mg(2+)</name>
        <dbReference type="ChEBI" id="CHEBI:18420"/>
    </ligand>
</feature>
<evidence type="ECO:0000256" key="1">
    <source>
        <dbReference type="ARBA" id="ARBA00022598"/>
    </source>
</evidence>
<name>A0ABT5SWX9_9PSEU</name>
<comment type="caution">
    <text evidence="5">Lacks conserved residue(s) required for the propagation of feature annotation.</text>
</comment>
<dbReference type="NCBIfam" id="NF001913">
    <property type="entry name" value="PRK00696.1"/>
    <property type="match status" value="1"/>
</dbReference>
<dbReference type="GO" id="GO:0004775">
    <property type="term" value="F:succinate-CoA ligase (ADP-forming) activity"/>
    <property type="evidence" value="ECO:0007669"/>
    <property type="project" value="UniProtKB-EC"/>
</dbReference>
<feature type="binding site" evidence="5">
    <location>
        <position position="94"/>
    </location>
    <ligand>
        <name>ATP</name>
        <dbReference type="ChEBI" id="CHEBI:30616"/>
    </ligand>
</feature>
<dbReference type="PANTHER" id="PTHR11815">
    <property type="entry name" value="SUCCINYL-COA SYNTHETASE BETA CHAIN"/>
    <property type="match status" value="1"/>
</dbReference>
<evidence type="ECO:0000259" key="7">
    <source>
        <dbReference type="PROSITE" id="PS50975"/>
    </source>
</evidence>
<comment type="function">
    <text evidence="5">Succinyl-CoA synthetase functions in the citric acid cycle (TCA), coupling the hydrolysis of succinyl-CoA to the synthesis of either ATP or GTP and thus represents the only step of substrate-level phosphorylation in the TCA. The beta subunit provides nucleotide specificity of the enzyme and binds the substrate succinate, while the binding sites for coenzyme A and phosphate are found in the alpha subunit.</text>
</comment>
<feature type="binding site" evidence="5">
    <location>
        <position position="99"/>
    </location>
    <ligand>
        <name>ATP</name>
        <dbReference type="ChEBI" id="CHEBI:30616"/>
    </ligand>
</feature>
<dbReference type="PIRSF" id="PIRSF001554">
    <property type="entry name" value="SucCS_beta"/>
    <property type="match status" value="1"/>
</dbReference>
<keyword evidence="4 5" id="KW-0460">Magnesium</keyword>
<reference evidence="8 9" key="1">
    <citation type="submission" date="2023-02" db="EMBL/GenBank/DDBJ databases">
        <title>Genome sequencing required for Actinomycetospora new species description.</title>
        <authorList>
            <person name="Saimee Y."/>
            <person name="Duangmal K."/>
        </authorList>
    </citation>
    <scope>NUCLEOTIDE SEQUENCE [LARGE SCALE GENOMIC DNA]</scope>
    <source>
        <strain evidence="8 9">DW7H6</strain>
    </source>
</reference>
<dbReference type="HAMAP" id="MF_00558">
    <property type="entry name" value="Succ_CoA_beta"/>
    <property type="match status" value="1"/>
</dbReference>
<comment type="cofactor">
    <cofactor evidence="5">
        <name>Mg(2+)</name>
        <dbReference type="ChEBI" id="CHEBI:18420"/>
    </cofactor>
    <text evidence="5">Binds 1 Mg(2+) ion per subunit.</text>
</comment>
<dbReference type="InterPro" id="IPR005811">
    <property type="entry name" value="SUCC_ACL_C"/>
</dbReference>
<dbReference type="Pfam" id="PF08442">
    <property type="entry name" value="ATP-grasp_2"/>
    <property type="match status" value="1"/>
</dbReference>
<comment type="catalytic activity">
    <reaction evidence="5">
        <text>succinate + ATP + CoA = succinyl-CoA + ADP + phosphate</text>
        <dbReference type="Rhea" id="RHEA:17661"/>
        <dbReference type="ChEBI" id="CHEBI:30031"/>
        <dbReference type="ChEBI" id="CHEBI:30616"/>
        <dbReference type="ChEBI" id="CHEBI:43474"/>
        <dbReference type="ChEBI" id="CHEBI:57287"/>
        <dbReference type="ChEBI" id="CHEBI:57292"/>
        <dbReference type="ChEBI" id="CHEBI:456216"/>
        <dbReference type="EC" id="6.2.1.5"/>
    </reaction>
</comment>
<sequence>MDLYEYQAKDLFAAHGVPVLPGRTVDTASEAERAAQEIGTAVVVKAQVKTGGRGKAGGVKLAQTPAEAKEKAEAILGLDIKGHIVHRVLVTEASDIAQEYYFSFLLDRSNRTFLAMCSAEGGMEIEELAVERPEALARVPIDPIAGVDRAKADEIVKQGNIPAEVADEAAQVIVKLWDTFVGEDATLVEVNPLVRDPQDRVVALDGKVTLDENADFRHESHTELVDERSQNPLEAKAKEKGLNYVKLEGGQVGIIGNGAGLVMSTLDVVAYAGEQYGGMKPANFLDIGGGASAEVMAAGLDVILGDDDVKSVFVNVFGGITACDAVANGIVEALKILGDNATKQLVVRLDGNNVDEGRRILAEANHPLVTVVDTMDDAAAKAAELAAGA</sequence>
<dbReference type="InterPro" id="IPR013650">
    <property type="entry name" value="ATP-grasp_succ-CoA_synth-type"/>
</dbReference>
<comment type="catalytic activity">
    <reaction evidence="5">
        <text>GTP + succinate + CoA = succinyl-CoA + GDP + phosphate</text>
        <dbReference type="Rhea" id="RHEA:22120"/>
        <dbReference type="ChEBI" id="CHEBI:30031"/>
        <dbReference type="ChEBI" id="CHEBI:37565"/>
        <dbReference type="ChEBI" id="CHEBI:43474"/>
        <dbReference type="ChEBI" id="CHEBI:57287"/>
        <dbReference type="ChEBI" id="CHEBI:57292"/>
        <dbReference type="ChEBI" id="CHEBI:58189"/>
    </reaction>
</comment>
<accession>A0ABT5SWX9</accession>
<dbReference type="Gene3D" id="3.30.470.20">
    <property type="entry name" value="ATP-grasp fold, B domain"/>
    <property type="match status" value="1"/>
</dbReference>
<evidence type="ECO:0000256" key="4">
    <source>
        <dbReference type="ARBA" id="ARBA00022842"/>
    </source>
</evidence>
<dbReference type="PROSITE" id="PS50975">
    <property type="entry name" value="ATP_GRASP"/>
    <property type="match status" value="1"/>
</dbReference>
<gene>
    <name evidence="5 8" type="primary">sucC</name>
    <name evidence="8" type="ORF">PGB27_15020</name>
</gene>
<evidence type="ECO:0000256" key="5">
    <source>
        <dbReference type="HAMAP-Rule" id="MF_00558"/>
    </source>
</evidence>
<dbReference type="Proteomes" id="UP001300763">
    <property type="component" value="Unassembled WGS sequence"/>
</dbReference>
<keyword evidence="1 5" id="KW-0436">Ligase</keyword>
<feature type="binding site" evidence="5">
    <location>
        <position position="45"/>
    </location>
    <ligand>
        <name>ATP</name>
        <dbReference type="ChEBI" id="CHEBI:30616"/>
    </ligand>
</feature>